<comment type="caution">
    <text evidence="1">The sequence shown here is derived from an EMBL/GenBank/DDBJ whole genome shotgun (WGS) entry which is preliminary data.</text>
</comment>
<accession>A0ABR7WPN3</accession>
<evidence type="ECO:0000313" key="1">
    <source>
        <dbReference type="EMBL" id="MBD1364257.1"/>
    </source>
</evidence>
<keyword evidence="2" id="KW-1185">Reference proteome</keyword>
<proteinExistence type="predicted"/>
<name>A0ABR7WPN3_9SPHI</name>
<reference evidence="1 2" key="1">
    <citation type="submission" date="2020-09" db="EMBL/GenBank/DDBJ databases">
        <title>Novel species of Mucilaginibacter isolated from a glacier on the Tibetan Plateau.</title>
        <authorList>
            <person name="Liu Q."/>
            <person name="Xin Y.-H."/>
        </authorList>
    </citation>
    <scope>NUCLEOTIDE SEQUENCE [LARGE SCALE GENOMIC DNA]</scope>
    <source>
        <strain evidence="1 2">ZT4R22</strain>
    </source>
</reference>
<evidence type="ECO:0000313" key="2">
    <source>
        <dbReference type="Proteomes" id="UP000606600"/>
    </source>
</evidence>
<gene>
    <name evidence="1" type="ORF">IDJ77_10600</name>
</gene>
<dbReference type="EMBL" id="JACWMY010000005">
    <property type="protein sequence ID" value="MBD1364257.1"/>
    <property type="molecule type" value="Genomic_DNA"/>
</dbReference>
<dbReference type="Proteomes" id="UP000606600">
    <property type="component" value="Unassembled WGS sequence"/>
</dbReference>
<dbReference type="RefSeq" id="WP_191188930.1">
    <property type="nucleotide sequence ID" value="NZ_JACWMY010000005.1"/>
</dbReference>
<organism evidence="1 2">
    <name type="scientific">Mucilaginibacter pankratovii</name>
    <dbReference type="NCBI Taxonomy" id="2772110"/>
    <lineage>
        <taxon>Bacteria</taxon>
        <taxon>Pseudomonadati</taxon>
        <taxon>Bacteroidota</taxon>
        <taxon>Sphingobacteriia</taxon>
        <taxon>Sphingobacteriales</taxon>
        <taxon>Sphingobacteriaceae</taxon>
        <taxon>Mucilaginibacter</taxon>
    </lineage>
</organism>
<protein>
    <submittedName>
        <fullName evidence="1">Uncharacterized protein</fullName>
    </submittedName>
</protein>
<sequence length="146" mass="16514">MKKITFIGALLFTLISLSFATPFGLDRYEIYLNNKLVLKQSVNQPLNLRVLQLDNAKENDQLQIVYSHCRKDNGPGTGRSVALKDEQGATLLKWTFADASGADLKMTIPVKELVHWQKKKAGHELSLYYSANELPKGEMLSMVRFK</sequence>